<protein>
    <submittedName>
        <fullName evidence="2">Portal protein</fullName>
    </submittedName>
</protein>
<evidence type="ECO:0000313" key="2">
    <source>
        <dbReference type="EMBL" id="QRI45074.1"/>
    </source>
</evidence>
<feature type="compositionally biased region" description="Acidic residues" evidence="1">
    <location>
        <begin position="693"/>
        <end position="702"/>
    </location>
</feature>
<dbReference type="KEGG" id="vg:80020084"/>
<dbReference type="Pfam" id="PF16510">
    <property type="entry name" value="P22_portal"/>
    <property type="match status" value="1"/>
</dbReference>
<feature type="region of interest" description="Disordered" evidence="1">
    <location>
        <begin position="687"/>
        <end position="722"/>
    </location>
</feature>
<feature type="region of interest" description="Disordered" evidence="1">
    <location>
        <begin position="1"/>
        <end position="31"/>
    </location>
</feature>
<reference evidence="2" key="1">
    <citation type="submission" date="2021-01" db="EMBL/GenBank/DDBJ databases">
        <authorList>
            <person name="Weegman M.K."/>
            <person name="Spring A.S."/>
            <person name="Bonilla J.A."/>
            <person name="Klyczek K."/>
            <person name="Garlena R.A."/>
            <person name="Russell D.A."/>
            <person name="Pope W.H."/>
            <person name="Jacobs-Sera D."/>
            <person name="Hatfull G.F."/>
        </authorList>
    </citation>
    <scope>NUCLEOTIDE SEQUENCE</scope>
</reference>
<evidence type="ECO:0000313" key="3">
    <source>
        <dbReference type="Proteomes" id="UP000654052"/>
    </source>
</evidence>
<gene>
    <name evidence="2" type="primary">20</name>
    <name evidence="2" type="ORF">SEA_SHOCKER_20</name>
</gene>
<dbReference type="InterPro" id="IPR032427">
    <property type="entry name" value="P22_portal"/>
</dbReference>
<feature type="compositionally biased region" description="Pro residues" evidence="1">
    <location>
        <begin position="713"/>
        <end position="722"/>
    </location>
</feature>
<accession>A0A890V0Y7</accession>
<dbReference type="Proteomes" id="UP000654052">
    <property type="component" value="Segment"/>
</dbReference>
<dbReference type="EMBL" id="MW507126">
    <property type="protein sequence ID" value="QRI45074.1"/>
    <property type="molecule type" value="Genomic_DNA"/>
</dbReference>
<dbReference type="GeneID" id="80020084"/>
<sequence>MPKPVKSSATSSEAVKDSIPGLEPAEAPDPRIDVVAYRESDEGKALVDWANSEFNRCKSAKLPKQRQWYINMAMVFGQQWLQVMTGSNANLNGKLQPSQAPRHVRRKTINRLRSFVRTETSKFLSTLPNVVAVPSTAEDEDVRAAYAGEQAWTSYSETKKFRRQYSAAIWWAVLTGNGFIKTWWDQSQEVKMPGGGVDYGDIEFRKVTPFHIYVPELREREIDDQPYVIEARVRPISWVKQFYSEQLKGVDLSATTNASNTIMDEAYLGITKSSNGLDSVVVYEFWVKPGTTSLLPKGGFFVMVEDVLVDYYEGLPYTHGEYPYTKFEHLFNDTFWADSPLVDLIQLQKEYNEIRTDIGVAARRMGNPQMLAAQNSIVPGKMTNEPGAIILYRPGLPAPTPAPLAQLPQYVLEQQDRILQDFEDVSGQHDVSKGQAPAGVTAGTALQYLGERDDNYLTPQYQGIEDGVERVAKQTLLLFQQFVDMPRKIKVVGLDGAFDTLLLSGADIQNGTDVRVEPGTAIGQSQAAKQAQVFDLVSLGIIPPEQALKMLEIGGPQKILDIMNAAERKAQRENTKMKSLKDHPEEIQNAHAEFMDKAMMELGPIPMDPAGQQMYITVLQEVQQNLPPVVPVDDFDIHEVHIETHNRFRMSQEFETLPDEVKDEFEKHVAWHQQMGGALMQQQLMAQMPPEVAAEDDADAEAAGDPSGSMAPPQGPPPGAPA</sequence>
<proteinExistence type="predicted"/>
<keyword evidence="3" id="KW-1185">Reference proteome</keyword>
<name>A0A890V0Y7_9CAUD</name>
<organism evidence="2 3">
    <name type="scientific">Microbacterium phage Shocker</name>
    <dbReference type="NCBI Taxonomy" id="2805839"/>
    <lineage>
        <taxon>Viruses</taxon>
        <taxon>Duplodnaviria</taxon>
        <taxon>Heunggongvirae</taxon>
        <taxon>Uroviricota</taxon>
        <taxon>Caudoviricetes</taxon>
        <taxon>Shockervirus</taxon>
        <taxon>Shockervirus shocker</taxon>
    </lineage>
</organism>
<feature type="compositionally biased region" description="Low complexity" evidence="1">
    <location>
        <begin position="703"/>
        <end position="712"/>
    </location>
</feature>
<dbReference type="RefSeq" id="YP_010755430.1">
    <property type="nucleotide sequence ID" value="NC_073470.1"/>
</dbReference>
<evidence type="ECO:0000256" key="1">
    <source>
        <dbReference type="SAM" id="MobiDB-lite"/>
    </source>
</evidence>